<evidence type="ECO:0000256" key="4">
    <source>
        <dbReference type="ARBA" id="ARBA00023002"/>
    </source>
</evidence>
<accession>A0A386UTF0</accession>
<evidence type="ECO:0000313" key="8">
    <source>
        <dbReference type="EMBL" id="AYF03638.1"/>
    </source>
</evidence>
<dbReference type="Proteomes" id="UP000272010">
    <property type="component" value="Plasmid pYEE2"/>
</dbReference>
<dbReference type="InterPro" id="IPR005117">
    <property type="entry name" value="NiRdtase/SiRdtase_haem-b_fer"/>
</dbReference>
<dbReference type="Pfam" id="PF03460">
    <property type="entry name" value="NIR_SIR_ferr"/>
    <property type="match status" value="1"/>
</dbReference>
<dbReference type="PANTHER" id="PTHR32439:SF9">
    <property type="entry name" value="BLR3264 PROTEIN"/>
    <property type="match status" value="1"/>
</dbReference>
<dbReference type="Gene3D" id="3.30.413.10">
    <property type="entry name" value="Sulfite Reductase Hemoprotein, domain 1"/>
    <property type="match status" value="1"/>
</dbReference>
<evidence type="ECO:0000256" key="6">
    <source>
        <dbReference type="ARBA" id="ARBA00023014"/>
    </source>
</evidence>
<feature type="domain" description="Nitrite/Sulfite reductase ferredoxin-like" evidence="7">
    <location>
        <begin position="13"/>
        <end position="78"/>
    </location>
</feature>
<dbReference type="InterPro" id="IPR036136">
    <property type="entry name" value="Nit/Sulf_reduc_fer-like_dom_sf"/>
</dbReference>
<dbReference type="GO" id="GO:0046872">
    <property type="term" value="F:metal ion binding"/>
    <property type="evidence" value="ECO:0007669"/>
    <property type="project" value="UniProtKB-KW"/>
</dbReference>
<dbReference type="InterPro" id="IPR045854">
    <property type="entry name" value="NO2/SO3_Rdtase_4Fe4S_sf"/>
</dbReference>
<proteinExistence type="predicted"/>
<dbReference type="GO" id="GO:0016491">
    <property type="term" value="F:oxidoreductase activity"/>
    <property type="evidence" value="ECO:0007669"/>
    <property type="project" value="UniProtKB-KW"/>
</dbReference>
<dbReference type="SUPFAM" id="SSF55124">
    <property type="entry name" value="Nitrite/Sulfite reductase N-terminal domain-like"/>
    <property type="match status" value="1"/>
</dbReference>
<dbReference type="PANTHER" id="PTHR32439">
    <property type="entry name" value="FERREDOXIN--NITRITE REDUCTASE, CHLOROPLASTIC"/>
    <property type="match status" value="1"/>
</dbReference>
<reference evidence="9" key="1">
    <citation type="submission" date="2018-07" db="EMBL/GenBank/DDBJ databases">
        <title>Genome Structure of the Opportunistic Pathogen Paracoccus yeei (Alphaproteobacteria) and Identification of Putative Virulence Factors.</title>
        <authorList>
            <person name="Lasek R."/>
            <person name="Szuplewska M."/>
            <person name="Mitura M."/>
            <person name="Decewicz P."/>
            <person name="Chmielowska C."/>
            <person name="Pawlot A."/>
            <person name="Sentkowska D."/>
            <person name="Czarnecki J."/>
            <person name="Bartosik D."/>
        </authorList>
    </citation>
    <scope>NUCLEOTIDE SEQUENCE [LARGE SCALE GENOMIC DNA]</scope>
    <source>
        <strain evidence="9">CCUG 32053</strain>
        <plasmid evidence="9">pyee2</plasmid>
    </source>
</reference>
<dbReference type="EMBL" id="CP031080">
    <property type="protein sequence ID" value="AYF03638.1"/>
    <property type="molecule type" value="Genomic_DNA"/>
</dbReference>
<keyword evidence="4" id="KW-0560">Oxidoreductase</keyword>
<dbReference type="InterPro" id="IPR051329">
    <property type="entry name" value="NIR_SIR_4Fe-4S"/>
</dbReference>
<keyword evidence="6" id="KW-0411">Iron-sulfur</keyword>
<dbReference type="Gene3D" id="3.90.480.20">
    <property type="match status" value="1"/>
</dbReference>
<evidence type="ECO:0000256" key="2">
    <source>
        <dbReference type="ARBA" id="ARBA00022617"/>
    </source>
</evidence>
<dbReference type="RefSeq" id="WP_120444517.1">
    <property type="nucleotide sequence ID" value="NZ_CP031080.1"/>
</dbReference>
<keyword evidence="1" id="KW-0004">4Fe-4S</keyword>
<protein>
    <submittedName>
        <fullName evidence="8">Precorrin-3B synthase</fullName>
    </submittedName>
</protein>
<keyword evidence="5" id="KW-0408">Iron</keyword>
<dbReference type="GO" id="GO:0051539">
    <property type="term" value="F:4 iron, 4 sulfur cluster binding"/>
    <property type="evidence" value="ECO:0007669"/>
    <property type="project" value="UniProtKB-KW"/>
</dbReference>
<evidence type="ECO:0000313" key="9">
    <source>
        <dbReference type="Proteomes" id="UP000272010"/>
    </source>
</evidence>
<evidence type="ECO:0000256" key="3">
    <source>
        <dbReference type="ARBA" id="ARBA00022723"/>
    </source>
</evidence>
<organism evidence="8 9">
    <name type="scientific">Paracoccus yeei</name>
    <dbReference type="NCBI Taxonomy" id="147645"/>
    <lineage>
        <taxon>Bacteria</taxon>
        <taxon>Pseudomonadati</taxon>
        <taxon>Pseudomonadota</taxon>
        <taxon>Alphaproteobacteria</taxon>
        <taxon>Rhodobacterales</taxon>
        <taxon>Paracoccaceae</taxon>
        <taxon>Paracoccus</taxon>
    </lineage>
</organism>
<dbReference type="SUPFAM" id="SSF56014">
    <property type="entry name" value="Nitrite and sulphite reductase 4Fe-4S domain-like"/>
    <property type="match status" value="1"/>
</dbReference>
<sequence>MTIKGWCPGALRPMTSGDGLILRVRPPLSRLAPAQARGLAALAQGCGAGVLHLTNRANLQIRGVRPADLPALHAGLARLGLLDPSPEAEARRNLILCPFHDAAEQTVAARLGEALRAADGLALPAKFGFAVGASVAADIRILSLGEGMALAPQAAALGLPVATDRAVPAAMAMARWFIASGGVAPDGRGRMAAHLAGGAVLPPELAGTVPMPPLPPPPGPSQRLAGFVFGEVPADLLGGLADLGPLRLTPWRMIALPGPLPATLVRHPALIARPDDPRLRVAACAGAPACPQAGGPTRPLARALAAGVPRGAMLHVSGCAKGCAHSGPAAVTLVAVPGGFALIRDGTARDAPERLLSDPETFPLFKDFHAPEL</sequence>
<geneLocation type="plasmid" evidence="9">
    <name>pyee2</name>
</geneLocation>
<name>A0A386UTF0_9RHOB</name>
<evidence type="ECO:0000256" key="1">
    <source>
        <dbReference type="ARBA" id="ARBA00022485"/>
    </source>
</evidence>
<dbReference type="AlphaFoldDB" id="A0A386UTF0"/>
<keyword evidence="8" id="KW-0614">Plasmid</keyword>
<keyword evidence="2" id="KW-0349">Heme</keyword>
<gene>
    <name evidence="8" type="ORF">PY32053_04100</name>
</gene>
<evidence type="ECO:0000259" key="7">
    <source>
        <dbReference type="Pfam" id="PF03460"/>
    </source>
</evidence>
<keyword evidence="3" id="KW-0479">Metal-binding</keyword>
<evidence type="ECO:0000256" key="5">
    <source>
        <dbReference type="ARBA" id="ARBA00023004"/>
    </source>
</evidence>